<comment type="similarity">
    <text evidence="1">Belongs to the UDP-glycosyltransferase family.</text>
</comment>
<dbReference type="GO" id="GO:0080044">
    <property type="term" value="F:quercetin 7-O-glucosyltransferase activity"/>
    <property type="evidence" value="ECO:0007669"/>
    <property type="project" value="TreeGrafter"/>
</dbReference>
<keyword evidence="2" id="KW-0328">Glycosyltransferase</keyword>
<keyword evidence="2" id="KW-0808">Transferase</keyword>
<gene>
    <name evidence="3" type="ORF">Slati_0936500</name>
</gene>
<name>A0AAW2XQ62_9LAMI</name>
<organism evidence="3">
    <name type="scientific">Sesamum latifolium</name>
    <dbReference type="NCBI Taxonomy" id="2727402"/>
    <lineage>
        <taxon>Eukaryota</taxon>
        <taxon>Viridiplantae</taxon>
        <taxon>Streptophyta</taxon>
        <taxon>Embryophyta</taxon>
        <taxon>Tracheophyta</taxon>
        <taxon>Spermatophyta</taxon>
        <taxon>Magnoliopsida</taxon>
        <taxon>eudicotyledons</taxon>
        <taxon>Gunneridae</taxon>
        <taxon>Pentapetalae</taxon>
        <taxon>asterids</taxon>
        <taxon>lamiids</taxon>
        <taxon>Lamiales</taxon>
        <taxon>Pedaliaceae</taxon>
        <taxon>Sesamum</taxon>
    </lineage>
</organism>
<evidence type="ECO:0000256" key="1">
    <source>
        <dbReference type="ARBA" id="ARBA00009995"/>
    </source>
</evidence>
<evidence type="ECO:0000256" key="2">
    <source>
        <dbReference type="ARBA" id="ARBA00022676"/>
    </source>
</evidence>
<accession>A0AAW2XQ62</accession>
<dbReference type="EMBL" id="JACGWN010000003">
    <property type="protein sequence ID" value="KAL0455973.1"/>
    <property type="molecule type" value="Genomic_DNA"/>
</dbReference>
<comment type="caution">
    <text evidence="3">The sequence shown here is derived from an EMBL/GenBank/DDBJ whole genome shotgun (WGS) entry which is preliminary data.</text>
</comment>
<dbReference type="SUPFAM" id="SSF53756">
    <property type="entry name" value="UDP-Glycosyltransferase/glycogen phosphorylase"/>
    <property type="match status" value="1"/>
</dbReference>
<sequence>MAHPKPHAIVIPYPYQGHVTPMINLSIRLASRGFTITFVQTEFIHHFISKAQNLPAADVDLFVEARKSGLDIRYKTISDGFPVEFDRDLIFDEYWESMFRDFPDRVDEILVRTMADDELSETLPFLLIADTFYTWPATLAKKHNMVNVSLWTEPAIVFSLNYHLELLRQNGHVPYNGKGTSLHS</sequence>
<protein>
    <submittedName>
        <fullName evidence="3">UDP-glycosyltransferase 86A1</fullName>
    </submittedName>
</protein>
<reference evidence="3" key="2">
    <citation type="journal article" date="2024" name="Plant">
        <title>Genomic evolution and insights into agronomic trait innovations of Sesamum species.</title>
        <authorList>
            <person name="Miao H."/>
            <person name="Wang L."/>
            <person name="Qu L."/>
            <person name="Liu H."/>
            <person name="Sun Y."/>
            <person name="Le M."/>
            <person name="Wang Q."/>
            <person name="Wei S."/>
            <person name="Zheng Y."/>
            <person name="Lin W."/>
            <person name="Duan Y."/>
            <person name="Cao H."/>
            <person name="Xiong S."/>
            <person name="Wang X."/>
            <person name="Wei L."/>
            <person name="Li C."/>
            <person name="Ma Q."/>
            <person name="Ju M."/>
            <person name="Zhao R."/>
            <person name="Li G."/>
            <person name="Mu C."/>
            <person name="Tian Q."/>
            <person name="Mei H."/>
            <person name="Zhang T."/>
            <person name="Gao T."/>
            <person name="Zhang H."/>
        </authorList>
    </citation>
    <scope>NUCLEOTIDE SEQUENCE</scope>
    <source>
        <strain evidence="3">KEN1</strain>
    </source>
</reference>
<dbReference type="PANTHER" id="PTHR11926:SF1494">
    <property type="entry name" value="FLAVONOL 3-O-GLUCOSYLTRANSFERASE UGT76E12-RELATED"/>
    <property type="match status" value="1"/>
</dbReference>
<dbReference type="GO" id="GO:0080043">
    <property type="term" value="F:quercetin 3-O-glucosyltransferase activity"/>
    <property type="evidence" value="ECO:0007669"/>
    <property type="project" value="TreeGrafter"/>
</dbReference>
<proteinExistence type="inferred from homology"/>
<dbReference type="AlphaFoldDB" id="A0AAW2XQ62"/>
<dbReference type="PANTHER" id="PTHR11926">
    <property type="entry name" value="GLUCOSYL/GLUCURONOSYL TRANSFERASES"/>
    <property type="match status" value="1"/>
</dbReference>
<evidence type="ECO:0000313" key="3">
    <source>
        <dbReference type="EMBL" id="KAL0455973.1"/>
    </source>
</evidence>
<dbReference type="Gene3D" id="3.40.50.2000">
    <property type="entry name" value="Glycogen Phosphorylase B"/>
    <property type="match status" value="1"/>
</dbReference>
<reference evidence="3" key="1">
    <citation type="submission" date="2020-06" db="EMBL/GenBank/DDBJ databases">
        <authorList>
            <person name="Li T."/>
            <person name="Hu X."/>
            <person name="Zhang T."/>
            <person name="Song X."/>
            <person name="Zhang H."/>
            <person name="Dai N."/>
            <person name="Sheng W."/>
            <person name="Hou X."/>
            <person name="Wei L."/>
        </authorList>
    </citation>
    <scope>NUCLEOTIDE SEQUENCE</scope>
    <source>
        <strain evidence="3">KEN1</strain>
        <tissue evidence="3">Leaf</tissue>
    </source>
</reference>